<proteinExistence type="predicted"/>
<dbReference type="EMBL" id="ML213620">
    <property type="protein sequence ID" value="TFK35642.1"/>
    <property type="molecule type" value="Genomic_DNA"/>
</dbReference>
<keyword evidence="3" id="KW-1185">Reference proteome</keyword>
<sequence>LHIQTADALYPKLPTVNFTFFEATFTIPRLVTNPLPLATPTDYEFLLKNACKMKSDPSVKIIITENQSSEVCPTHYNNPHTNKENHCDSSSDLQGSKKGKGNKTPKEANILPANVALNNKIKELRTHWFCNVGNCHSEHCYIPAERLHFPLGYDHFEKWAAACLRGEEFASIETPPNTTLFNEVSPTSIVAESPILQACLNAMAKEKATLSAPVINVVLPNDIFGLYCPTAPAPLPAQLAPIHQQQHVASSGLIPTHLHPGVKMDMTTFCATYHLSNAILSWFKENAFTGTQAFQYIDNSEIKEMGFKLGEIVDLKEAVEEWVQP</sequence>
<evidence type="ECO:0000313" key="2">
    <source>
        <dbReference type="EMBL" id="TFK35642.1"/>
    </source>
</evidence>
<dbReference type="STRING" id="68775.A0A5C3LS75"/>
<accession>A0A5C3LS75</accession>
<name>A0A5C3LS75_9AGAR</name>
<protein>
    <submittedName>
        <fullName evidence="2">Uncharacterized protein</fullName>
    </submittedName>
</protein>
<reference evidence="2 3" key="1">
    <citation type="journal article" date="2019" name="Nat. Ecol. Evol.">
        <title>Megaphylogeny resolves global patterns of mushroom evolution.</title>
        <authorList>
            <person name="Varga T."/>
            <person name="Krizsan K."/>
            <person name="Foldi C."/>
            <person name="Dima B."/>
            <person name="Sanchez-Garcia M."/>
            <person name="Sanchez-Ramirez S."/>
            <person name="Szollosi G.J."/>
            <person name="Szarkandi J.G."/>
            <person name="Papp V."/>
            <person name="Albert L."/>
            <person name="Andreopoulos W."/>
            <person name="Angelini C."/>
            <person name="Antonin V."/>
            <person name="Barry K.W."/>
            <person name="Bougher N.L."/>
            <person name="Buchanan P."/>
            <person name="Buyck B."/>
            <person name="Bense V."/>
            <person name="Catcheside P."/>
            <person name="Chovatia M."/>
            <person name="Cooper J."/>
            <person name="Damon W."/>
            <person name="Desjardin D."/>
            <person name="Finy P."/>
            <person name="Geml J."/>
            <person name="Haridas S."/>
            <person name="Hughes K."/>
            <person name="Justo A."/>
            <person name="Karasinski D."/>
            <person name="Kautmanova I."/>
            <person name="Kiss B."/>
            <person name="Kocsube S."/>
            <person name="Kotiranta H."/>
            <person name="LaButti K.M."/>
            <person name="Lechner B.E."/>
            <person name="Liimatainen K."/>
            <person name="Lipzen A."/>
            <person name="Lukacs Z."/>
            <person name="Mihaltcheva S."/>
            <person name="Morgado L.N."/>
            <person name="Niskanen T."/>
            <person name="Noordeloos M.E."/>
            <person name="Ohm R.A."/>
            <person name="Ortiz-Santana B."/>
            <person name="Ovrebo C."/>
            <person name="Racz N."/>
            <person name="Riley R."/>
            <person name="Savchenko A."/>
            <person name="Shiryaev A."/>
            <person name="Soop K."/>
            <person name="Spirin V."/>
            <person name="Szebenyi C."/>
            <person name="Tomsovsky M."/>
            <person name="Tulloss R.E."/>
            <person name="Uehling J."/>
            <person name="Grigoriev I.V."/>
            <person name="Vagvolgyi C."/>
            <person name="Papp T."/>
            <person name="Martin F.M."/>
            <person name="Miettinen O."/>
            <person name="Hibbett D.S."/>
            <person name="Nagy L.G."/>
        </authorList>
    </citation>
    <scope>NUCLEOTIDE SEQUENCE [LARGE SCALE GENOMIC DNA]</scope>
    <source>
        <strain evidence="2 3">CBS 166.37</strain>
    </source>
</reference>
<dbReference type="Proteomes" id="UP000308652">
    <property type="component" value="Unassembled WGS sequence"/>
</dbReference>
<feature type="non-terminal residue" evidence="2">
    <location>
        <position position="1"/>
    </location>
</feature>
<evidence type="ECO:0000256" key="1">
    <source>
        <dbReference type="SAM" id="MobiDB-lite"/>
    </source>
</evidence>
<organism evidence="2 3">
    <name type="scientific">Crucibulum laeve</name>
    <dbReference type="NCBI Taxonomy" id="68775"/>
    <lineage>
        <taxon>Eukaryota</taxon>
        <taxon>Fungi</taxon>
        <taxon>Dikarya</taxon>
        <taxon>Basidiomycota</taxon>
        <taxon>Agaricomycotina</taxon>
        <taxon>Agaricomycetes</taxon>
        <taxon>Agaricomycetidae</taxon>
        <taxon>Agaricales</taxon>
        <taxon>Agaricineae</taxon>
        <taxon>Nidulariaceae</taxon>
        <taxon>Crucibulum</taxon>
    </lineage>
</organism>
<gene>
    <name evidence="2" type="ORF">BDQ12DRAFT_611582</name>
</gene>
<feature type="region of interest" description="Disordered" evidence="1">
    <location>
        <begin position="73"/>
        <end position="106"/>
    </location>
</feature>
<dbReference type="AlphaFoldDB" id="A0A5C3LS75"/>
<dbReference type="OrthoDB" id="3063862at2759"/>
<evidence type="ECO:0000313" key="3">
    <source>
        <dbReference type="Proteomes" id="UP000308652"/>
    </source>
</evidence>